<reference evidence="3 4" key="1">
    <citation type="journal article" date="2017" name="BMC Genomics">
        <title>Comparative genomic and phylogenomic analyses of the Bifidobacteriaceae family.</title>
        <authorList>
            <person name="Lugli G.A."/>
            <person name="Milani C."/>
            <person name="Turroni F."/>
            <person name="Duranti S."/>
            <person name="Mancabelli L."/>
            <person name="Mangifesta M."/>
            <person name="Ferrario C."/>
            <person name="Modesto M."/>
            <person name="Mattarelli P."/>
            <person name="Jiri K."/>
            <person name="van Sinderen D."/>
            <person name="Ventura M."/>
        </authorList>
    </citation>
    <scope>NUCLEOTIDE SEQUENCE [LARGE SCALE GENOMIC DNA]</scope>
    <source>
        <strain evidence="3 4">DSM 100202</strain>
    </source>
</reference>
<organism evidence="3 4">
    <name type="scientific">Bifidobacterium hapali</name>
    <dbReference type="NCBI Taxonomy" id="1630172"/>
    <lineage>
        <taxon>Bacteria</taxon>
        <taxon>Bacillati</taxon>
        <taxon>Actinomycetota</taxon>
        <taxon>Actinomycetes</taxon>
        <taxon>Bifidobacteriales</taxon>
        <taxon>Bifidobacteriaceae</taxon>
        <taxon>Bifidobacterium</taxon>
    </lineage>
</organism>
<feature type="transmembrane region" description="Helical" evidence="1">
    <location>
        <begin position="291"/>
        <end position="309"/>
    </location>
</feature>
<proteinExistence type="predicted"/>
<keyword evidence="1" id="KW-0472">Membrane</keyword>
<dbReference type="EMBL" id="MWWY01000019">
    <property type="protein sequence ID" value="OZG64822.1"/>
    <property type="molecule type" value="Genomic_DNA"/>
</dbReference>
<gene>
    <name evidence="3" type="ORF">BHAP_0848</name>
</gene>
<name>A0A261G054_9BIFI</name>
<dbReference type="InterPro" id="IPR048428">
    <property type="entry name" value="YobI-NTPase"/>
</dbReference>
<dbReference type="GO" id="GO:0003677">
    <property type="term" value="F:DNA binding"/>
    <property type="evidence" value="ECO:0007669"/>
    <property type="project" value="UniProtKB-KW"/>
</dbReference>
<keyword evidence="1" id="KW-0812">Transmembrane</keyword>
<keyword evidence="4" id="KW-1185">Reference proteome</keyword>
<feature type="domain" description="YobI-like P-loop NTPase" evidence="2">
    <location>
        <begin position="209"/>
        <end position="465"/>
    </location>
</feature>
<keyword evidence="1" id="KW-1133">Transmembrane helix</keyword>
<dbReference type="AlphaFoldDB" id="A0A261G054"/>
<evidence type="ECO:0000259" key="2">
    <source>
        <dbReference type="Pfam" id="PF20693"/>
    </source>
</evidence>
<protein>
    <submittedName>
        <fullName evidence="3">DNA-binding protein</fullName>
    </submittedName>
</protein>
<evidence type="ECO:0000256" key="1">
    <source>
        <dbReference type="SAM" id="Phobius"/>
    </source>
</evidence>
<sequence length="489" mass="55858">MDEEPAEVLHSVAILSARSRGCMAIGLRRNMTGRAVSKMSLSNENRLHLRQLTPRYDPAHHGMYAHALYNACNPTGCPQPKNVSLMGSYGTGKSSIIQGFEHEVRRSYIESRMVRFDRSLNRLVEHTSHGFREWLELTLRARWQRHVESQIAQYSAPGCIKVTSLLLCPEDERKSTDRYEDGDIHDIEETTTIDGKVTGIVSRTEKLHKLREDYQTEQIQKEIIKQLIYGVKPYDVEKSHFRRLRSRHVLREYVRPCVMVALTALVLVVIGDLLGNGFAVDRIGHHIDAWAVLWLLLTVIGCTVVAMFLDRLQTFSIQTTLSDSVSLSVDERHTIDIFDKYVDEIVFLLEKERTRYVIFEDLDRAADWNIYYELRELNTLINASTQAHGQTVTFIYVMGDAAMDINRYDVDSGKWQDDGDMLSSFEVAERKAKFFDVNVYVRPFVTVGNAGAIFSDMLTADTCDDTSCYRVDDFRDGSVRSDRDGDGDA</sequence>
<dbReference type="Proteomes" id="UP000216074">
    <property type="component" value="Unassembled WGS sequence"/>
</dbReference>
<keyword evidence="3" id="KW-0238">DNA-binding</keyword>
<dbReference type="Pfam" id="PF20693">
    <property type="entry name" value="YobI-ATPase"/>
    <property type="match status" value="1"/>
</dbReference>
<evidence type="ECO:0000313" key="4">
    <source>
        <dbReference type="Proteomes" id="UP000216074"/>
    </source>
</evidence>
<accession>A0A261G054</accession>
<comment type="caution">
    <text evidence="3">The sequence shown here is derived from an EMBL/GenBank/DDBJ whole genome shotgun (WGS) entry which is preliminary data.</text>
</comment>
<feature type="transmembrane region" description="Helical" evidence="1">
    <location>
        <begin position="253"/>
        <end position="271"/>
    </location>
</feature>
<evidence type="ECO:0000313" key="3">
    <source>
        <dbReference type="EMBL" id="OZG64822.1"/>
    </source>
</evidence>